<feature type="domain" description="EGF-like" evidence="2">
    <location>
        <begin position="342"/>
        <end position="376"/>
    </location>
</feature>
<proteinExistence type="predicted"/>
<dbReference type="PANTHER" id="PTHR23275:SF100">
    <property type="entry name" value="EGF-LIKE DOMAIN-CONTAINING PROTEIN"/>
    <property type="match status" value="1"/>
</dbReference>
<evidence type="ECO:0000256" key="1">
    <source>
        <dbReference type="SAM" id="SignalP"/>
    </source>
</evidence>
<dbReference type="InterPro" id="IPR000742">
    <property type="entry name" value="EGF"/>
</dbReference>
<dbReference type="VEuPathDB" id="GiardiaDB:GLP15_5122"/>
<evidence type="ECO:0000259" key="2">
    <source>
        <dbReference type="SMART" id="SM00181"/>
    </source>
</evidence>
<dbReference type="OrthoDB" id="413581at2759"/>
<dbReference type="AlphaFoldDB" id="E1F9U5"/>
<dbReference type="SMART" id="SM00181">
    <property type="entry name" value="EGF"/>
    <property type="match status" value="5"/>
</dbReference>
<feature type="chain" id="PRO_5003145351" evidence="1">
    <location>
        <begin position="20"/>
        <end position="658"/>
    </location>
</feature>
<dbReference type="Proteomes" id="UP000008974">
    <property type="component" value="Unassembled WGS sequence"/>
</dbReference>
<keyword evidence="1" id="KW-0732">Signal</keyword>
<dbReference type="EMBL" id="ACVC01000812">
    <property type="protein sequence ID" value="EFO60770.1"/>
    <property type="molecule type" value="Genomic_DNA"/>
</dbReference>
<organism evidence="3 4">
    <name type="scientific">Giardia intestinalis (strain P15)</name>
    <name type="common">Giardia lamblia</name>
    <dbReference type="NCBI Taxonomy" id="658858"/>
    <lineage>
        <taxon>Eukaryota</taxon>
        <taxon>Metamonada</taxon>
        <taxon>Diplomonadida</taxon>
        <taxon>Hexamitidae</taxon>
        <taxon>Giardiinae</taxon>
        <taxon>Giardia</taxon>
    </lineage>
</organism>
<reference evidence="3 4" key="1">
    <citation type="journal article" date="2010" name="BMC Genomics">
        <title>Genome analysis and comparative genomics of a Giardia intestinalis assemblage E isolate.</title>
        <authorList>
            <person name="Jerlstrom-Hultqvist J."/>
            <person name="Franzen O."/>
            <person name="Ankarklev J."/>
            <person name="Xu F."/>
            <person name="Nohynkova E."/>
            <person name="Andersson J.O."/>
            <person name="Svard S.G."/>
            <person name="Andersson B."/>
        </authorList>
    </citation>
    <scope>NUCLEOTIDE SEQUENCE [LARGE SCALE GENOMIC DNA]</scope>
    <source>
        <strain evidence="3 4">P15</strain>
    </source>
</reference>
<feature type="signal peptide" evidence="1">
    <location>
        <begin position="1"/>
        <end position="19"/>
    </location>
</feature>
<dbReference type="InterPro" id="IPR009030">
    <property type="entry name" value="Growth_fac_rcpt_cys_sf"/>
</dbReference>
<protein>
    <submittedName>
        <fullName evidence="3">VSP</fullName>
    </submittedName>
</protein>
<sequence>MLFAVLYLALGTLAAPCQPDGDHVATCQTDKCETVDSTEICTGCKAGGVPIDGFCWPASSPPAALAGCVPGASPGVCTRCSSEGHFLFMGGCYKAGSSPGNEVCAAAEGGRCTACRTGGSVFQNRADSPALGSECILCSDASSSPGTANCETCTGPTDSAGKATCKTCRDGYFLESNECKQCGAGCSECTSSTACTLCMPGKYLKGDKSCSEVCDAKQYADPNTRECTACSESCKVCAYDDTLQQPVCSECEGAKPLLKKKIDGTAECVDADGCATLNTVGTHFLSQTSNACIPCNDTQGSSPNQGKIGCSECKKTDLAQPPICSACLSGYFTNDSGVTCTACAQNCATCTSNDINTCTKCLPGYFFKTDSPEKCVACGDTSKNGVDGCAECTSEGAVKCTKCKPNYRQSGEPAAGVTCTRVCEDEAACGGTAGACDAVVIDEQGSVKHYCSYCGDDDKFPIDGICVGSSGKQGNTACTSHTCPSCAGANYFLYMGGCYSTQSAPGQHMCSNAAAGICSAANVNNRFFAIPNAQAAQQSVLACGNPVGTIAGDKAYVGVLGCMACTAPQAPAANAMAVAVCNTCDKTRSQTRTAAGVHCARLLSVRAASPTTYARCVRIVRSPTRPAVLATHAHLQAAPIAAQITGAKPVLMEARGPA</sequence>
<dbReference type="Gene3D" id="2.10.220.10">
    <property type="entry name" value="Hormone Receptor, Insulin-like Growth Factor Receptor 1, Chain A, domain 2"/>
    <property type="match status" value="2"/>
</dbReference>
<feature type="domain" description="EGF-like" evidence="2">
    <location>
        <begin position="294"/>
        <end position="341"/>
    </location>
</feature>
<dbReference type="SMART" id="SM00261">
    <property type="entry name" value="FU"/>
    <property type="match status" value="4"/>
</dbReference>
<dbReference type="InterPro" id="IPR052798">
    <property type="entry name" value="Giardia_VSA"/>
</dbReference>
<feature type="domain" description="EGF-like" evidence="2">
    <location>
        <begin position="377"/>
        <end position="420"/>
    </location>
</feature>
<dbReference type="SUPFAM" id="SSF57184">
    <property type="entry name" value="Growth factor receptor domain"/>
    <property type="match status" value="2"/>
</dbReference>
<name>E1F9U5_GIAIA</name>
<gene>
    <name evidence="3" type="ORF">GLP15_5122</name>
</gene>
<dbReference type="InterPro" id="IPR006212">
    <property type="entry name" value="Furin_repeat"/>
</dbReference>
<feature type="domain" description="EGF-like" evidence="2">
    <location>
        <begin position="181"/>
        <end position="211"/>
    </location>
</feature>
<feature type="domain" description="EGF-like" evidence="2">
    <location>
        <begin position="137"/>
        <end position="180"/>
    </location>
</feature>
<accession>E1F9U5</accession>
<dbReference type="PANTHER" id="PTHR23275">
    <property type="entry name" value="CABRIOLET.-RELATED"/>
    <property type="match status" value="1"/>
</dbReference>
<comment type="caution">
    <text evidence="3">The sequence shown here is derived from an EMBL/GenBank/DDBJ whole genome shotgun (WGS) entry which is preliminary data.</text>
</comment>
<evidence type="ECO:0000313" key="4">
    <source>
        <dbReference type="Proteomes" id="UP000008974"/>
    </source>
</evidence>
<evidence type="ECO:0000313" key="3">
    <source>
        <dbReference type="EMBL" id="EFO60770.1"/>
    </source>
</evidence>